<evidence type="ECO:0000313" key="2">
    <source>
        <dbReference type="Proteomes" id="UP000260773"/>
    </source>
</evidence>
<organism evidence="1 2">
    <name type="scientific">Coprococcus catus</name>
    <dbReference type="NCBI Taxonomy" id="116085"/>
    <lineage>
        <taxon>Bacteria</taxon>
        <taxon>Bacillati</taxon>
        <taxon>Bacillota</taxon>
        <taxon>Clostridia</taxon>
        <taxon>Lachnospirales</taxon>
        <taxon>Lachnospiraceae</taxon>
        <taxon>Coprococcus</taxon>
    </lineage>
</organism>
<proteinExistence type="predicted"/>
<dbReference type="AlphaFoldDB" id="A0A3E2TD21"/>
<dbReference type="Proteomes" id="UP000260773">
    <property type="component" value="Unassembled WGS sequence"/>
</dbReference>
<name>A0A3E2TD21_9FIRM</name>
<accession>A0A3E2TD21</accession>
<evidence type="ECO:0000313" key="1">
    <source>
        <dbReference type="EMBL" id="RGB72843.1"/>
    </source>
</evidence>
<reference evidence="1 2" key="1">
    <citation type="submission" date="2018-08" db="EMBL/GenBank/DDBJ databases">
        <title>A genome reference for cultivated species of the human gut microbiota.</title>
        <authorList>
            <person name="Zou Y."/>
            <person name="Xue W."/>
            <person name="Luo G."/>
        </authorList>
    </citation>
    <scope>NUCLEOTIDE SEQUENCE [LARGE SCALE GENOMIC DNA]</scope>
    <source>
        <strain evidence="1 2">AF45-17</strain>
    </source>
</reference>
<sequence length="71" mass="8260">MSPVNSKIKQAHSVYMPTFTLMHDEVMFKIIDTGAGIFDEKSMDNMIADFTLAHRCLNDFKRIIQQYFPTE</sequence>
<dbReference type="EMBL" id="QVEP01000075">
    <property type="protein sequence ID" value="RGB72843.1"/>
    <property type="molecule type" value="Genomic_DNA"/>
</dbReference>
<gene>
    <name evidence="1" type="ORF">DW070_16455</name>
</gene>
<comment type="caution">
    <text evidence="1">The sequence shown here is derived from an EMBL/GenBank/DDBJ whole genome shotgun (WGS) entry which is preliminary data.</text>
</comment>
<protein>
    <submittedName>
        <fullName evidence="1">Uncharacterized protein</fullName>
    </submittedName>
</protein>